<name>A0A813WU82_9BILA</name>
<accession>A0A813WU82</accession>
<feature type="compositionally biased region" description="Polar residues" evidence="1">
    <location>
        <begin position="53"/>
        <end position="65"/>
    </location>
</feature>
<dbReference type="PANTHER" id="PTHR22576:SF37">
    <property type="entry name" value="MUCOSA-ASSOCIATED LYMPHOID TISSUE LYMPHOMA TRANSLOCATION PROTEIN 1"/>
    <property type="match status" value="1"/>
</dbReference>
<dbReference type="InterPro" id="IPR001309">
    <property type="entry name" value="Pept_C14_p20"/>
</dbReference>
<dbReference type="SUPFAM" id="SSF52129">
    <property type="entry name" value="Caspase-like"/>
    <property type="match status" value="1"/>
</dbReference>
<dbReference type="Proteomes" id="UP000682733">
    <property type="component" value="Unassembled WGS sequence"/>
</dbReference>
<sequence length="414" mass="46838">MGSESSRAERTRPNSKKYQASKQSSITKINLNENGTKSKKTHNEDDIEKRTVLKQSKSKQQNMTENAKKVHQKSEQKTSSFKGDGNKRIGAATDSTTEISLSDQMIHTNSKDLVADNGCLIAKTQYSTPTSSIYPSIKHFQLNHNNNQTSTQISKRLAPTISCRRRRLALIFGSDEYLNRLNSCVKDARDMAKILTKMNFECTLVENANKRQMERSEKLFQAKIRSNDIVLLYFSGHGMEEKGRNYLVPVDSFDNNDHSFSHYSAEYDFICLDDVLKRLNQHRNLVNIVILDACRADEQNDTWKSKDISGFLSSLPIMPVYGTSKGLSANVRTPQNSEYVLIFSSDPGTISIASNVSGENSLFTSALLQHISTPNISIEEMMKKVSKEVLKLSQNKQRPWMNTCLLDSFCFNQQ</sequence>
<evidence type="ECO:0000313" key="5">
    <source>
        <dbReference type="EMBL" id="CAF3649849.1"/>
    </source>
</evidence>
<feature type="compositionally biased region" description="Polar residues" evidence="1">
    <location>
        <begin position="16"/>
        <end position="35"/>
    </location>
</feature>
<feature type="domain" description="Caspase family p20" evidence="2">
    <location>
        <begin position="165"/>
        <end position="298"/>
    </location>
</feature>
<evidence type="ECO:0000313" key="7">
    <source>
        <dbReference type="Proteomes" id="UP000663829"/>
    </source>
</evidence>
<comment type="caution">
    <text evidence="3">The sequence shown here is derived from an EMBL/GenBank/DDBJ whole genome shotgun (WGS) entry which is preliminary data.</text>
</comment>
<dbReference type="Proteomes" id="UP000681722">
    <property type="component" value="Unassembled WGS sequence"/>
</dbReference>
<dbReference type="PANTHER" id="PTHR22576">
    <property type="entry name" value="MUCOSA ASSOCIATED LYMPHOID TISSUE LYMPHOMA TRANSLOCATION PROTEIN 1/PARACASPASE"/>
    <property type="match status" value="1"/>
</dbReference>
<dbReference type="Pfam" id="PF00656">
    <property type="entry name" value="Peptidase_C14"/>
    <property type="match status" value="1"/>
</dbReference>
<evidence type="ECO:0000259" key="2">
    <source>
        <dbReference type="PROSITE" id="PS50208"/>
    </source>
</evidence>
<gene>
    <name evidence="3" type="ORF">GPM918_LOCUS6648</name>
    <name evidence="4" type="ORF">OVA965_LOCUS24115</name>
    <name evidence="5" type="ORF">SRO942_LOCUS6648</name>
    <name evidence="6" type="ORF">TMI583_LOCUS24834</name>
</gene>
<evidence type="ECO:0000313" key="4">
    <source>
        <dbReference type="EMBL" id="CAF1203778.1"/>
    </source>
</evidence>
<dbReference type="EMBL" id="CAJNOK010014389">
    <property type="protein sequence ID" value="CAF1203778.1"/>
    <property type="molecule type" value="Genomic_DNA"/>
</dbReference>
<dbReference type="Proteomes" id="UP000677228">
    <property type="component" value="Unassembled WGS sequence"/>
</dbReference>
<dbReference type="Proteomes" id="UP000663829">
    <property type="component" value="Unassembled WGS sequence"/>
</dbReference>
<feature type="compositionally biased region" description="Basic and acidic residues" evidence="1">
    <location>
        <begin position="41"/>
        <end position="51"/>
    </location>
</feature>
<evidence type="ECO:0000313" key="6">
    <source>
        <dbReference type="EMBL" id="CAF4013430.1"/>
    </source>
</evidence>
<dbReference type="AlphaFoldDB" id="A0A813WU82"/>
<dbReference type="OrthoDB" id="412369at2759"/>
<organism evidence="3 7">
    <name type="scientific">Didymodactylos carnosus</name>
    <dbReference type="NCBI Taxonomy" id="1234261"/>
    <lineage>
        <taxon>Eukaryota</taxon>
        <taxon>Metazoa</taxon>
        <taxon>Spiralia</taxon>
        <taxon>Gnathifera</taxon>
        <taxon>Rotifera</taxon>
        <taxon>Eurotatoria</taxon>
        <taxon>Bdelloidea</taxon>
        <taxon>Philodinida</taxon>
        <taxon>Philodinidae</taxon>
        <taxon>Didymodactylos</taxon>
    </lineage>
</organism>
<dbReference type="EMBL" id="CAJOBC010001036">
    <property type="protein sequence ID" value="CAF3649849.1"/>
    <property type="molecule type" value="Genomic_DNA"/>
</dbReference>
<dbReference type="InterPro" id="IPR011600">
    <property type="entry name" value="Pept_C14_caspase"/>
</dbReference>
<protein>
    <recommendedName>
        <fullName evidence="2">Caspase family p20 domain-containing protein</fullName>
    </recommendedName>
</protein>
<dbReference type="GO" id="GO:0004197">
    <property type="term" value="F:cysteine-type endopeptidase activity"/>
    <property type="evidence" value="ECO:0007669"/>
    <property type="project" value="InterPro"/>
</dbReference>
<dbReference type="EMBL" id="CAJNOQ010001036">
    <property type="protein sequence ID" value="CAF0862202.1"/>
    <property type="molecule type" value="Genomic_DNA"/>
</dbReference>
<dbReference type="EMBL" id="CAJOBA010035921">
    <property type="protein sequence ID" value="CAF4013430.1"/>
    <property type="molecule type" value="Genomic_DNA"/>
</dbReference>
<keyword evidence="7" id="KW-1185">Reference proteome</keyword>
<dbReference type="InterPro" id="IPR029030">
    <property type="entry name" value="Caspase-like_dom_sf"/>
</dbReference>
<evidence type="ECO:0000313" key="3">
    <source>
        <dbReference type="EMBL" id="CAF0862202.1"/>
    </source>
</evidence>
<feature type="compositionally biased region" description="Basic and acidic residues" evidence="1">
    <location>
        <begin position="1"/>
        <end position="12"/>
    </location>
</feature>
<reference evidence="3" key="1">
    <citation type="submission" date="2021-02" db="EMBL/GenBank/DDBJ databases">
        <authorList>
            <person name="Nowell W R."/>
        </authorList>
    </citation>
    <scope>NUCLEOTIDE SEQUENCE</scope>
</reference>
<evidence type="ECO:0000256" key="1">
    <source>
        <dbReference type="SAM" id="MobiDB-lite"/>
    </source>
</evidence>
<dbReference type="InterPro" id="IPR052039">
    <property type="entry name" value="Caspase-related_regulators"/>
</dbReference>
<dbReference type="Gene3D" id="3.40.50.1460">
    <property type="match status" value="1"/>
</dbReference>
<proteinExistence type="predicted"/>
<dbReference type="GO" id="GO:0006508">
    <property type="term" value="P:proteolysis"/>
    <property type="evidence" value="ECO:0007669"/>
    <property type="project" value="InterPro"/>
</dbReference>
<dbReference type="PROSITE" id="PS50208">
    <property type="entry name" value="CASPASE_P20"/>
    <property type="match status" value="1"/>
</dbReference>
<feature type="compositionally biased region" description="Basic and acidic residues" evidence="1">
    <location>
        <begin position="66"/>
        <end position="76"/>
    </location>
</feature>
<feature type="region of interest" description="Disordered" evidence="1">
    <location>
        <begin position="1"/>
        <end position="90"/>
    </location>
</feature>